<dbReference type="GO" id="GO:0030490">
    <property type="term" value="P:maturation of SSU-rRNA"/>
    <property type="evidence" value="ECO:0007669"/>
    <property type="project" value="TreeGrafter"/>
</dbReference>
<dbReference type="InterPro" id="IPR036388">
    <property type="entry name" value="WH-like_DNA-bd_sf"/>
</dbReference>
<evidence type="ECO:0000256" key="12">
    <source>
        <dbReference type="ARBA" id="ARBA00048679"/>
    </source>
</evidence>
<proteinExistence type="inferred from homology"/>
<gene>
    <name evidence="15" type="ORF">C2E20_2105</name>
</gene>
<dbReference type="AlphaFoldDB" id="A0A2P6VK71"/>
<dbReference type="SUPFAM" id="SSF56112">
    <property type="entry name" value="Protein kinase-like (PK-like)"/>
    <property type="match status" value="1"/>
</dbReference>
<dbReference type="InterPro" id="IPR036390">
    <property type="entry name" value="WH_DNA-bd_sf"/>
</dbReference>
<evidence type="ECO:0000256" key="9">
    <source>
        <dbReference type="ARBA" id="ARBA00022840"/>
    </source>
</evidence>
<feature type="compositionally biased region" description="Acidic residues" evidence="13">
    <location>
        <begin position="296"/>
        <end position="307"/>
    </location>
</feature>
<sequence length="448" mass="48990">MVHGGTLKCLKHLLRNKLVHHDSSKYDGYRLTYLGYDYLAIKALVNRGAIAGVGRQIGVGKESDIFEVTNEEGEVMALKLHRLGRTSFRAVKSKRDYLRKGSHFSWLYLSRLAALKEYAFMKALGQHGLPVPQAIDHNRHAVLMTMLDAYPLVQVRQLSSPRTIYVQLMALLSRLAGLGLVHCDYNEFNLLINEREELTLIDFPQMVSVGHANAEELFERDVECIIRFFSKKLGYVPEQDEELEVIRPSFKDAVAAIQGSIDTELRASGFKREHQDTLDRFITTTQHAHSNTGSSSEEENEEEEEEGSGNGSVRDRNSDSNGDSTSGNEVDNNGSSRTKALAGAAAARARNGSASTIGSATAWGSAAAAAAASEEANQEGPVAPGVGGLSLHERQQQQVAARRVASRLTEQQRKAARHAAMVSMSRNSTKSKNKGQRPGADGDLGGGW</sequence>
<evidence type="ECO:0000256" key="2">
    <source>
        <dbReference type="ARBA" id="ARBA00009196"/>
    </source>
</evidence>
<dbReference type="OrthoDB" id="10258631at2759"/>
<dbReference type="GO" id="GO:0030688">
    <property type="term" value="C:preribosome, small subunit precursor"/>
    <property type="evidence" value="ECO:0007669"/>
    <property type="project" value="TreeGrafter"/>
</dbReference>
<dbReference type="GO" id="GO:0005524">
    <property type="term" value="F:ATP binding"/>
    <property type="evidence" value="ECO:0007669"/>
    <property type="project" value="UniProtKB-KW"/>
</dbReference>
<comment type="caution">
    <text evidence="15">The sequence shown here is derived from an EMBL/GenBank/DDBJ whole genome shotgun (WGS) entry which is preliminary data.</text>
</comment>
<evidence type="ECO:0000256" key="13">
    <source>
        <dbReference type="SAM" id="MobiDB-lite"/>
    </source>
</evidence>
<dbReference type="STRING" id="554055.A0A2P6VK71"/>
<comment type="similarity">
    <text evidence="2">Belongs to the protein kinase superfamily. RIO-type Ser/Thr kinase family.</text>
</comment>
<protein>
    <recommendedName>
        <fullName evidence="3">non-specific serine/threonine protein kinase</fullName>
        <ecNumber evidence="3">2.7.11.1</ecNumber>
    </recommendedName>
</protein>
<dbReference type="InterPro" id="IPR000687">
    <property type="entry name" value="RIO_kinase"/>
</dbReference>
<feature type="region of interest" description="Disordered" evidence="13">
    <location>
        <begin position="370"/>
        <end position="448"/>
    </location>
</feature>
<dbReference type="Proteomes" id="UP000239649">
    <property type="component" value="Unassembled WGS sequence"/>
</dbReference>
<reference evidence="15 16" key="1">
    <citation type="journal article" date="2018" name="Plant J.">
        <title>Genome sequences of Chlorella sorokiniana UTEX 1602 and Micractinium conductrix SAG 241.80: implications to maltose excretion by a green alga.</title>
        <authorList>
            <person name="Arriola M.B."/>
            <person name="Velmurugan N."/>
            <person name="Zhang Y."/>
            <person name="Plunkett M.H."/>
            <person name="Hondzo H."/>
            <person name="Barney B.M."/>
        </authorList>
    </citation>
    <scope>NUCLEOTIDE SEQUENCE [LARGE SCALE GENOMIC DNA]</scope>
    <source>
        <strain evidence="15 16">SAG 241.80</strain>
    </source>
</reference>
<dbReference type="InterPro" id="IPR011009">
    <property type="entry name" value="Kinase-like_dom_sf"/>
</dbReference>
<evidence type="ECO:0000256" key="4">
    <source>
        <dbReference type="ARBA" id="ARBA00022527"/>
    </source>
</evidence>
<dbReference type="PANTHER" id="PTHR45852">
    <property type="entry name" value="SER/THR-PROTEIN KINASE RIO2"/>
    <property type="match status" value="1"/>
</dbReference>
<dbReference type="InterPro" id="IPR030484">
    <property type="entry name" value="Rio2"/>
</dbReference>
<dbReference type="InterPro" id="IPR015285">
    <property type="entry name" value="RIO2_wHTH_N"/>
</dbReference>
<dbReference type="EMBL" id="LHPF02000004">
    <property type="protein sequence ID" value="PSC74501.1"/>
    <property type="molecule type" value="Genomic_DNA"/>
</dbReference>
<keyword evidence="9" id="KW-0067">ATP-binding</keyword>
<dbReference type="SMART" id="SM00090">
    <property type="entry name" value="RIO"/>
    <property type="match status" value="1"/>
</dbReference>
<dbReference type="FunFam" id="3.30.200.20:FF:000052">
    <property type="entry name" value="Serine/threonine-protein kinase RIO2"/>
    <property type="match status" value="1"/>
</dbReference>
<dbReference type="Gene3D" id="1.10.10.10">
    <property type="entry name" value="Winged helix-like DNA-binding domain superfamily/Winged helix DNA-binding domain"/>
    <property type="match status" value="1"/>
</dbReference>
<evidence type="ECO:0000256" key="7">
    <source>
        <dbReference type="ARBA" id="ARBA00022741"/>
    </source>
</evidence>
<dbReference type="SUPFAM" id="SSF46785">
    <property type="entry name" value="Winged helix' DNA-binding domain"/>
    <property type="match status" value="1"/>
</dbReference>
<evidence type="ECO:0000256" key="8">
    <source>
        <dbReference type="ARBA" id="ARBA00022777"/>
    </source>
</evidence>
<dbReference type="Gene3D" id="1.10.510.10">
    <property type="entry name" value="Transferase(Phosphotransferase) domain 1"/>
    <property type="match status" value="1"/>
</dbReference>
<feature type="compositionally biased region" description="Low complexity" evidence="13">
    <location>
        <begin position="319"/>
        <end position="328"/>
    </location>
</feature>
<accession>A0A2P6VK71</accession>
<organism evidence="15 16">
    <name type="scientific">Micractinium conductrix</name>
    <dbReference type="NCBI Taxonomy" id="554055"/>
    <lineage>
        <taxon>Eukaryota</taxon>
        <taxon>Viridiplantae</taxon>
        <taxon>Chlorophyta</taxon>
        <taxon>core chlorophytes</taxon>
        <taxon>Trebouxiophyceae</taxon>
        <taxon>Chlorellales</taxon>
        <taxon>Chlorellaceae</taxon>
        <taxon>Chlorella clade</taxon>
        <taxon>Micractinium</taxon>
    </lineage>
</organism>
<keyword evidence="7" id="KW-0547">Nucleotide-binding</keyword>
<feature type="domain" description="RIO kinase" evidence="14">
    <location>
        <begin position="22"/>
        <end position="248"/>
    </location>
</feature>
<comment type="cofactor">
    <cofactor evidence="1">
        <name>Mg(2+)</name>
        <dbReference type="ChEBI" id="CHEBI:18420"/>
    </cofactor>
</comment>
<dbReference type="Pfam" id="PF01163">
    <property type="entry name" value="RIO1"/>
    <property type="match status" value="1"/>
</dbReference>
<comment type="catalytic activity">
    <reaction evidence="11">
        <text>L-threonyl-[protein] + ATP = O-phospho-L-threonyl-[protein] + ADP + H(+)</text>
        <dbReference type="Rhea" id="RHEA:46608"/>
        <dbReference type="Rhea" id="RHEA-COMP:11060"/>
        <dbReference type="Rhea" id="RHEA-COMP:11605"/>
        <dbReference type="ChEBI" id="CHEBI:15378"/>
        <dbReference type="ChEBI" id="CHEBI:30013"/>
        <dbReference type="ChEBI" id="CHEBI:30616"/>
        <dbReference type="ChEBI" id="CHEBI:61977"/>
        <dbReference type="ChEBI" id="CHEBI:456216"/>
        <dbReference type="EC" id="2.7.11.1"/>
    </reaction>
</comment>
<evidence type="ECO:0000256" key="1">
    <source>
        <dbReference type="ARBA" id="ARBA00001946"/>
    </source>
</evidence>
<evidence type="ECO:0000313" key="15">
    <source>
        <dbReference type="EMBL" id="PSC74501.1"/>
    </source>
</evidence>
<dbReference type="PANTHER" id="PTHR45852:SF1">
    <property type="entry name" value="SERINE_THREONINE-PROTEIN KINASE RIO2"/>
    <property type="match status" value="1"/>
</dbReference>
<keyword evidence="4" id="KW-0723">Serine/threonine-protein kinase</keyword>
<dbReference type="CDD" id="cd05144">
    <property type="entry name" value="RIO2_C"/>
    <property type="match status" value="1"/>
</dbReference>
<dbReference type="GO" id="GO:0004674">
    <property type="term" value="F:protein serine/threonine kinase activity"/>
    <property type="evidence" value="ECO:0007669"/>
    <property type="project" value="UniProtKB-KW"/>
</dbReference>
<comment type="catalytic activity">
    <reaction evidence="12">
        <text>L-seryl-[protein] + ATP = O-phospho-L-seryl-[protein] + ADP + H(+)</text>
        <dbReference type="Rhea" id="RHEA:17989"/>
        <dbReference type="Rhea" id="RHEA-COMP:9863"/>
        <dbReference type="Rhea" id="RHEA-COMP:11604"/>
        <dbReference type="ChEBI" id="CHEBI:15378"/>
        <dbReference type="ChEBI" id="CHEBI:29999"/>
        <dbReference type="ChEBI" id="CHEBI:30616"/>
        <dbReference type="ChEBI" id="CHEBI:83421"/>
        <dbReference type="ChEBI" id="CHEBI:456216"/>
        <dbReference type="EC" id="2.7.11.1"/>
    </reaction>
</comment>
<evidence type="ECO:0000256" key="5">
    <source>
        <dbReference type="ARBA" id="ARBA00022679"/>
    </source>
</evidence>
<keyword evidence="8" id="KW-0418">Kinase</keyword>
<evidence type="ECO:0000256" key="10">
    <source>
        <dbReference type="ARBA" id="ARBA00022842"/>
    </source>
</evidence>
<name>A0A2P6VK71_9CHLO</name>
<keyword evidence="5" id="KW-0808">Transferase</keyword>
<evidence type="ECO:0000313" key="16">
    <source>
        <dbReference type="Proteomes" id="UP000239649"/>
    </source>
</evidence>
<evidence type="ECO:0000256" key="3">
    <source>
        <dbReference type="ARBA" id="ARBA00012513"/>
    </source>
</evidence>
<dbReference type="Pfam" id="PF09202">
    <property type="entry name" value="Rio2_N"/>
    <property type="match status" value="1"/>
</dbReference>
<dbReference type="GO" id="GO:0005634">
    <property type="term" value="C:nucleus"/>
    <property type="evidence" value="ECO:0007669"/>
    <property type="project" value="TreeGrafter"/>
</dbReference>
<keyword evidence="6" id="KW-0479">Metal-binding</keyword>
<dbReference type="InterPro" id="IPR018934">
    <property type="entry name" value="RIO_dom"/>
</dbReference>
<keyword evidence="16" id="KW-1185">Reference proteome</keyword>
<dbReference type="Gene3D" id="3.30.200.20">
    <property type="entry name" value="Phosphorylase Kinase, domain 1"/>
    <property type="match status" value="1"/>
</dbReference>
<evidence type="ECO:0000256" key="11">
    <source>
        <dbReference type="ARBA" id="ARBA00047899"/>
    </source>
</evidence>
<dbReference type="GO" id="GO:0005829">
    <property type="term" value="C:cytosol"/>
    <property type="evidence" value="ECO:0007669"/>
    <property type="project" value="TreeGrafter"/>
</dbReference>
<evidence type="ECO:0000256" key="6">
    <source>
        <dbReference type="ARBA" id="ARBA00022723"/>
    </source>
</evidence>
<feature type="region of interest" description="Disordered" evidence="13">
    <location>
        <begin position="284"/>
        <end position="336"/>
    </location>
</feature>
<keyword evidence="10" id="KW-0460">Magnesium</keyword>
<dbReference type="GO" id="GO:0046872">
    <property type="term" value="F:metal ion binding"/>
    <property type="evidence" value="ECO:0007669"/>
    <property type="project" value="UniProtKB-KW"/>
</dbReference>
<dbReference type="EC" id="2.7.11.1" evidence="3"/>
<evidence type="ECO:0000259" key="14">
    <source>
        <dbReference type="SMART" id="SM00090"/>
    </source>
</evidence>